<keyword evidence="19" id="KW-0805">Transcription regulation</keyword>
<evidence type="ECO:0000256" key="23">
    <source>
        <dbReference type="ARBA" id="ARBA00023242"/>
    </source>
</evidence>
<keyword evidence="16" id="KW-0863">Zinc-finger</keyword>
<dbReference type="GO" id="GO:0140808">
    <property type="term" value="F:NAD+-protein-tyrosine ADP-ribosyltransferase activity"/>
    <property type="evidence" value="ECO:0007669"/>
    <property type="project" value="RHEA"/>
</dbReference>
<dbReference type="Pfam" id="PF09229">
    <property type="entry name" value="Aha1_N"/>
    <property type="match status" value="1"/>
</dbReference>
<dbReference type="InterPro" id="IPR012317">
    <property type="entry name" value="Poly(ADP-ribose)pol_cat_dom"/>
</dbReference>
<dbReference type="AlphaFoldDB" id="A0A238BSH2"/>
<dbReference type="InterPro" id="IPR004102">
    <property type="entry name" value="Poly(ADP-ribose)pol_reg_dom"/>
</dbReference>
<reference evidence="34 35" key="1">
    <citation type="submission" date="2015-12" db="EMBL/GenBank/DDBJ databases">
        <title>Draft genome of the nematode, Onchocerca flexuosa.</title>
        <authorList>
            <person name="Mitreva M."/>
        </authorList>
    </citation>
    <scope>NUCLEOTIDE SEQUENCE [LARGE SCALE GENOMIC DNA]</scope>
    <source>
        <strain evidence="34">Red Deer</strain>
    </source>
</reference>
<dbReference type="Pfam" id="PF08327">
    <property type="entry name" value="AHSA1"/>
    <property type="match status" value="1"/>
</dbReference>
<comment type="catalytic activity">
    <reaction evidence="24">
        <text>L-glutamyl-[protein] + NAD(+) = 5-O-(ADP-D-ribosyl)-L-glutamyl-[protein] + nicotinamide</text>
        <dbReference type="Rhea" id="RHEA:58224"/>
        <dbReference type="Rhea" id="RHEA-COMP:10208"/>
        <dbReference type="Rhea" id="RHEA-COMP:15089"/>
        <dbReference type="ChEBI" id="CHEBI:17154"/>
        <dbReference type="ChEBI" id="CHEBI:29973"/>
        <dbReference type="ChEBI" id="CHEBI:57540"/>
        <dbReference type="ChEBI" id="CHEBI:142540"/>
    </reaction>
    <physiologicalReaction direction="left-to-right" evidence="24">
        <dbReference type="Rhea" id="RHEA:58225"/>
    </physiologicalReaction>
</comment>
<keyword evidence="11 31" id="KW-0808">Transferase</keyword>
<comment type="catalytic activity">
    <reaction evidence="30">
        <text>L-seryl-[protein] + NAD(+) = O-(ADP-D-ribosyl)-L-seryl-[protein] + nicotinamide + H(+)</text>
        <dbReference type="Rhea" id="RHEA:58232"/>
        <dbReference type="Rhea" id="RHEA-COMP:9863"/>
        <dbReference type="Rhea" id="RHEA-COMP:15091"/>
        <dbReference type="ChEBI" id="CHEBI:15378"/>
        <dbReference type="ChEBI" id="CHEBI:17154"/>
        <dbReference type="ChEBI" id="CHEBI:29999"/>
        <dbReference type="ChEBI" id="CHEBI:57540"/>
        <dbReference type="ChEBI" id="CHEBI:142556"/>
    </reaction>
    <physiologicalReaction direction="left-to-right" evidence="30">
        <dbReference type="Rhea" id="RHEA:58233"/>
    </physiologicalReaction>
</comment>
<keyword evidence="20 31" id="KW-0520">NAD</keyword>
<dbReference type="FunFam" id="3.90.228.10:FF:000002">
    <property type="entry name" value="Poly [ADP-ribose] polymerase"/>
    <property type="match status" value="1"/>
</dbReference>
<keyword evidence="23" id="KW-0539">Nucleus</keyword>
<dbReference type="OrthoDB" id="567237at2759"/>
<evidence type="ECO:0000259" key="33">
    <source>
        <dbReference type="PROSITE" id="PS51060"/>
    </source>
</evidence>
<evidence type="ECO:0000256" key="1">
    <source>
        <dbReference type="ARBA" id="ARBA00004286"/>
    </source>
</evidence>
<evidence type="ECO:0000256" key="12">
    <source>
        <dbReference type="ARBA" id="ARBA00022695"/>
    </source>
</evidence>
<evidence type="ECO:0000256" key="25">
    <source>
        <dbReference type="ARBA" id="ARBA00024164"/>
    </source>
</evidence>
<keyword evidence="18" id="KW-0391">Immunity</keyword>
<protein>
    <recommendedName>
        <fullName evidence="31">Poly [ADP-ribose] polymerase</fullName>
        <shortName evidence="31">PARP</shortName>
        <ecNumber evidence="31">2.4.2.-</ecNumber>
    </recommendedName>
</protein>
<dbReference type="SUPFAM" id="SSF47587">
    <property type="entry name" value="Domain of poly(ADP-ribose) polymerase"/>
    <property type="match status" value="1"/>
</dbReference>
<dbReference type="GO" id="GO:0006302">
    <property type="term" value="P:double-strand break repair"/>
    <property type="evidence" value="ECO:0007669"/>
    <property type="project" value="TreeGrafter"/>
</dbReference>
<dbReference type="InterPro" id="IPR015310">
    <property type="entry name" value="AHSA1-like_N"/>
</dbReference>
<keyword evidence="5" id="KW-0158">Chromosome</keyword>
<feature type="domain" description="PARP alpha-helical" evidence="33">
    <location>
        <begin position="1"/>
        <end position="106"/>
    </location>
</feature>
<evidence type="ECO:0000256" key="30">
    <source>
        <dbReference type="ARBA" id="ARBA00048575"/>
    </source>
</evidence>
<keyword evidence="8" id="KW-0021">Allosteric enzyme</keyword>
<evidence type="ECO:0000256" key="8">
    <source>
        <dbReference type="ARBA" id="ARBA00022533"/>
    </source>
</evidence>
<evidence type="ECO:0000256" key="31">
    <source>
        <dbReference type="RuleBase" id="RU362114"/>
    </source>
</evidence>
<feature type="domain" description="PARP catalytic" evidence="32">
    <location>
        <begin position="116"/>
        <end position="339"/>
    </location>
</feature>
<dbReference type="InterPro" id="IPR050800">
    <property type="entry name" value="ARTD/PARP"/>
</dbReference>
<dbReference type="FunFam" id="1.20.142.10:FF:000002">
    <property type="entry name" value="Poly [ADP-ribose] polymerase"/>
    <property type="match status" value="1"/>
</dbReference>
<dbReference type="GO" id="GO:0005730">
    <property type="term" value="C:nucleolus"/>
    <property type="evidence" value="ECO:0007669"/>
    <property type="project" value="UniProtKB-SubCell"/>
</dbReference>
<dbReference type="CDD" id="cd01437">
    <property type="entry name" value="parp_like"/>
    <property type="match status" value="1"/>
</dbReference>
<dbReference type="GO" id="GO:0070212">
    <property type="term" value="P:protein poly-ADP-ribosylation"/>
    <property type="evidence" value="ECO:0007669"/>
    <property type="project" value="TreeGrafter"/>
</dbReference>
<keyword evidence="21" id="KW-0238">DNA-binding</keyword>
<evidence type="ECO:0000313" key="34">
    <source>
        <dbReference type="EMBL" id="OZC07954.1"/>
    </source>
</evidence>
<evidence type="ECO:0000256" key="28">
    <source>
        <dbReference type="ARBA" id="ARBA00048241"/>
    </source>
</evidence>
<dbReference type="CDD" id="cd08892">
    <property type="entry name" value="SRPBCC_Aha1"/>
    <property type="match status" value="1"/>
</dbReference>
<comment type="similarity">
    <text evidence="26">Belongs to the ARTD/PARP family.</text>
</comment>
<dbReference type="EMBL" id="KZ270018">
    <property type="protein sequence ID" value="OZC07954.1"/>
    <property type="molecule type" value="Genomic_DNA"/>
</dbReference>
<evidence type="ECO:0000259" key="32">
    <source>
        <dbReference type="PROSITE" id="PS51059"/>
    </source>
</evidence>
<keyword evidence="15" id="KW-0013">ADP-ribosylation</keyword>
<keyword evidence="13" id="KW-0479">Metal-binding</keyword>
<dbReference type="PROSITE" id="PS51060">
    <property type="entry name" value="PARP_ALPHA_HD"/>
    <property type="match status" value="1"/>
</dbReference>
<evidence type="ECO:0000256" key="6">
    <source>
        <dbReference type="ARBA" id="ARBA00022490"/>
    </source>
</evidence>
<dbReference type="Pfam" id="PF00644">
    <property type="entry name" value="PARP"/>
    <property type="match status" value="1"/>
</dbReference>
<keyword evidence="6" id="KW-0963">Cytoplasm</keyword>
<evidence type="ECO:0000256" key="17">
    <source>
        <dbReference type="ARBA" id="ARBA00022833"/>
    </source>
</evidence>
<comment type="catalytic activity">
    <reaction evidence="29">
        <text>L-tyrosyl-[protein] + NAD(+) = O-(ADP-D-ribosyl)-L-tyrosyl-[protein] + nicotinamide + H(+)</text>
        <dbReference type="Rhea" id="RHEA:58236"/>
        <dbReference type="Rhea" id="RHEA-COMP:10136"/>
        <dbReference type="Rhea" id="RHEA-COMP:15092"/>
        <dbReference type="ChEBI" id="CHEBI:15378"/>
        <dbReference type="ChEBI" id="CHEBI:17154"/>
        <dbReference type="ChEBI" id="CHEBI:46858"/>
        <dbReference type="ChEBI" id="CHEBI:57540"/>
        <dbReference type="ChEBI" id="CHEBI:142557"/>
    </reaction>
    <physiologicalReaction direction="left-to-right" evidence="29">
        <dbReference type="Rhea" id="RHEA:58237"/>
    </physiologicalReaction>
</comment>
<dbReference type="GO" id="GO:0140805">
    <property type="term" value="F:NAD+-protein-serine ADP-ribosyltransferase activity"/>
    <property type="evidence" value="ECO:0007669"/>
    <property type="project" value="RHEA"/>
</dbReference>
<evidence type="ECO:0000256" key="29">
    <source>
        <dbReference type="ARBA" id="ARBA00048339"/>
    </source>
</evidence>
<evidence type="ECO:0000256" key="11">
    <source>
        <dbReference type="ARBA" id="ARBA00022679"/>
    </source>
</evidence>
<evidence type="ECO:0000256" key="9">
    <source>
        <dbReference type="ARBA" id="ARBA00022588"/>
    </source>
</evidence>
<dbReference type="GO" id="GO:0016779">
    <property type="term" value="F:nucleotidyltransferase activity"/>
    <property type="evidence" value="ECO:0007669"/>
    <property type="project" value="UniProtKB-KW"/>
</dbReference>
<dbReference type="GO" id="GO:0140815">
    <property type="term" value="F:NAD+-protein-histidine ADP-ribosyltransferase activity"/>
    <property type="evidence" value="ECO:0007669"/>
    <property type="project" value="RHEA"/>
</dbReference>
<dbReference type="InterPro" id="IPR036616">
    <property type="entry name" value="Poly(ADP-ribose)pol_reg_dom_sf"/>
</dbReference>
<keyword evidence="14" id="KW-0677">Repeat</keyword>
<sequence>MIFDVDAMNDILKSLEIDTNKMPLGMLSMRHIKNAYKILTELQKLMEVDNAKYEDYLDATNRFFTLIPHNFGMNKPPLLNSQKRLIDKTKLLDDLLELEVTYSILKTDDEAYRKRDPVDVHYEKLHAQLEILDKQSDEYKRILQYAANTHAPTHDQYRLEIIDIIRVKREGESERFKKNIPNHYLLWHGSRITNYAGILSQGLRVAPSEAPVTGYMFGKGIYFADLISKSANYCYAVNTEGFILLCEVALGEIQEEINAKSIIKPDRGKHSVKGLGQTIPDPCEYFITEDGVTIPMGKPVDTKRRDLTLLYNEYIVYDVAQVEIKYLVHSILENRLGGSVSVLCLQVLLRVLSCFTGLHSFTAMAKWGEGDPRWIVEERPDAINYHRTEKNATPWSKQRLKELLEGQKYENGSTVIMFKELKKLDGEATANNRKAKLIFLFEWIIELSFEVKVAGSDINYEGHIEIPNLSDENEADEVDITPSVTTSGPHEDQIRHFLNNEVATFIRKQLAIYIRELKEEFSKGLILPTDRAIPQVVSKGKTTVGKQHVDKKAFQNHVVTSVDNDLTKSALISDVKNLSFMESFKVQPDQLWEVLTETELVKKWSNNEAKLDLKPQGAFTLFGGMVTGEFVKIEPCKELGMKWRLKTYPSGCFANLTFRLKDELFHVRGWLCFGTFEAFLEGDSTTLEVDVKGVPTTEYDKTENGLHLSHRLNAKYSVGFANSAVRSKIRNEIQEKDPTSVVNVAELEFSGKKLML</sequence>
<keyword evidence="9" id="KW-0399">Innate immunity</keyword>
<evidence type="ECO:0000256" key="16">
    <source>
        <dbReference type="ARBA" id="ARBA00022771"/>
    </source>
</evidence>
<dbReference type="SUPFAM" id="SSF103111">
    <property type="entry name" value="Activator of Hsp90 ATPase, Aha1"/>
    <property type="match status" value="1"/>
</dbReference>
<dbReference type="Proteomes" id="UP000242913">
    <property type="component" value="Unassembled WGS sequence"/>
</dbReference>
<dbReference type="GO" id="GO:0008270">
    <property type="term" value="F:zinc ion binding"/>
    <property type="evidence" value="ECO:0007669"/>
    <property type="project" value="UniProtKB-KW"/>
</dbReference>
<dbReference type="SUPFAM" id="SSF55961">
    <property type="entry name" value="Bet v1-like"/>
    <property type="match status" value="1"/>
</dbReference>
<evidence type="ECO:0000256" key="18">
    <source>
        <dbReference type="ARBA" id="ARBA00022859"/>
    </source>
</evidence>
<comment type="catalytic activity">
    <reaction evidence="28">
        <text>L-histidyl-[protein] + NAD(+) = N(tele)-(ADP-D-ribosyl)-L-histidyl-[protein] + nicotinamide + H(+)</text>
        <dbReference type="Rhea" id="RHEA:72071"/>
        <dbReference type="Rhea" id="RHEA-COMP:9745"/>
        <dbReference type="Rhea" id="RHEA-COMP:18085"/>
        <dbReference type="ChEBI" id="CHEBI:15378"/>
        <dbReference type="ChEBI" id="CHEBI:17154"/>
        <dbReference type="ChEBI" id="CHEBI:29979"/>
        <dbReference type="ChEBI" id="CHEBI:57540"/>
        <dbReference type="ChEBI" id="CHEBI:191398"/>
    </reaction>
    <physiologicalReaction direction="left-to-right" evidence="28">
        <dbReference type="Rhea" id="RHEA:72072"/>
    </physiologicalReaction>
</comment>
<dbReference type="PANTHER" id="PTHR10459:SF112">
    <property type="entry name" value="POLY [ADP-RIBOSE] POLYMERASE 1"/>
    <property type="match status" value="1"/>
</dbReference>
<dbReference type="SUPFAM" id="SSF56399">
    <property type="entry name" value="ADP-ribosylation"/>
    <property type="match status" value="1"/>
</dbReference>
<dbReference type="Pfam" id="PF02877">
    <property type="entry name" value="PARP_reg"/>
    <property type="match status" value="1"/>
</dbReference>
<accession>A0A238BSH2</accession>
<dbReference type="InterPro" id="IPR036338">
    <property type="entry name" value="Aha1"/>
</dbReference>
<gene>
    <name evidence="34" type="ORF">X798_05061</name>
</gene>
<dbReference type="Gene3D" id="3.30.530.20">
    <property type="match status" value="1"/>
</dbReference>
<evidence type="ECO:0000256" key="14">
    <source>
        <dbReference type="ARBA" id="ARBA00022737"/>
    </source>
</evidence>
<dbReference type="PROSITE" id="PS51059">
    <property type="entry name" value="PARP_CATALYTIC"/>
    <property type="match status" value="1"/>
</dbReference>
<evidence type="ECO:0000256" key="2">
    <source>
        <dbReference type="ARBA" id="ARBA00004514"/>
    </source>
</evidence>
<dbReference type="InterPro" id="IPR023393">
    <property type="entry name" value="START-like_dom_sf"/>
</dbReference>
<evidence type="ECO:0000256" key="21">
    <source>
        <dbReference type="ARBA" id="ARBA00023125"/>
    </source>
</evidence>
<dbReference type="EC" id="2.4.2.-" evidence="31"/>
<dbReference type="PANTHER" id="PTHR10459">
    <property type="entry name" value="DNA LIGASE"/>
    <property type="match status" value="1"/>
</dbReference>
<dbReference type="GO" id="GO:0140807">
    <property type="term" value="F:NAD+-protein-glutamate ADP-ribosyltransferase activity"/>
    <property type="evidence" value="ECO:0007669"/>
    <property type="project" value="RHEA"/>
</dbReference>
<evidence type="ECO:0000256" key="4">
    <source>
        <dbReference type="ARBA" id="ARBA00006817"/>
    </source>
</evidence>
<evidence type="ECO:0000256" key="13">
    <source>
        <dbReference type="ARBA" id="ARBA00022723"/>
    </source>
</evidence>
<keyword evidence="22" id="KW-0804">Transcription</keyword>
<evidence type="ECO:0000256" key="19">
    <source>
        <dbReference type="ARBA" id="ARBA00023015"/>
    </source>
</evidence>
<dbReference type="GO" id="GO:0140806">
    <property type="term" value="F:NAD+-protein-aspartate ADP-ribosyltransferase activity"/>
    <property type="evidence" value="ECO:0007669"/>
    <property type="project" value="RHEA"/>
</dbReference>
<evidence type="ECO:0000313" key="35">
    <source>
        <dbReference type="Proteomes" id="UP000242913"/>
    </source>
</evidence>
<dbReference type="GO" id="GO:0003950">
    <property type="term" value="F:NAD+ poly-ADP-ribosyltransferase activity"/>
    <property type="evidence" value="ECO:0007669"/>
    <property type="project" value="UniProtKB-UniRule"/>
</dbReference>
<evidence type="ECO:0000256" key="5">
    <source>
        <dbReference type="ARBA" id="ARBA00022454"/>
    </source>
</evidence>
<comment type="similarity">
    <text evidence="4">Belongs to the AHA1 family.</text>
</comment>
<keyword evidence="10 31" id="KW-0328">Glycosyltransferase</keyword>
<evidence type="ECO:0000256" key="26">
    <source>
        <dbReference type="ARBA" id="ARBA00024347"/>
    </source>
</evidence>
<dbReference type="GO" id="GO:0045087">
    <property type="term" value="P:innate immune response"/>
    <property type="evidence" value="ECO:0007669"/>
    <property type="project" value="UniProtKB-KW"/>
</dbReference>
<evidence type="ECO:0000256" key="20">
    <source>
        <dbReference type="ARBA" id="ARBA00023027"/>
    </source>
</evidence>
<keyword evidence="12" id="KW-0548">Nucleotidyltransferase</keyword>
<evidence type="ECO:0000256" key="10">
    <source>
        <dbReference type="ARBA" id="ARBA00022676"/>
    </source>
</evidence>
<dbReference type="Gene3D" id="3.15.10.20">
    <property type="entry name" value="Activator of Hsp90 ATPase Aha1, N-terminal domain"/>
    <property type="match status" value="1"/>
</dbReference>
<dbReference type="GO" id="GO:0005694">
    <property type="term" value="C:chromosome"/>
    <property type="evidence" value="ECO:0007669"/>
    <property type="project" value="UniProtKB-SubCell"/>
</dbReference>
<proteinExistence type="inferred from homology"/>
<dbReference type="GO" id="GO:0005829">
    <property type="term" value="C:cytosol"/>
    <property type="evidence" value="ECO:0007669"/>
    <property type="project" value="UniProtKB-SubCell"/>
</dbReference>
<organism evidence="34 35">
    <name type="scientific">Onchocerca flexuosa</name>
    <dbReference type="NCBI Taxonomy" id="387005"/>
    <lineage>
        <taxon>Eukaryota</taxon>
        <taxon>Metazoa</taxon>
        <taxon>Ecdysozoa</taxon>
        <taxon>Nematoda</taxon>
        <taxon>Chromadorea</taxon>
        <taxon>Rhabditida</taxon>
        <taxon>Spirurina</taxon>
        <taxon>Spiruromorpha</taxon>
        <taxon>Filarioidea</taxon>
        <taxon>Onchocercidae</taxon>
        <taxon>Onchocerca</taxon>
    </lineage>
</organism>
<evidence type="ECO:0000256" key="7">
    <source>
        <dbReference type="ARBA" id="ARBA00022499"/>
    </source>
</evidence>
<keyword evidence="17" id="KW-0862">Zinc</keyword>
<evidence type="ECO:0000256" key="27">
    <source>
        <dbReference type="ARBA" id="ARBA00033987"/>
    </source>
</evidence>
<comment type="catalytic activity">
    <reaction evidence="25">
        <text>L-aspartyl-[protein] + NAD(+) = 4-O-(ADP-D-ribosyl)-L-aspartyl-[protein] + nicotinamide</text>
        <dbReference type="Rhea" id="RHEA:54424"/>
        <dbReference type="Rhea" id="RHEA-COMP:9867"/>
        <dbReference type="Rhea" id="RHEA-COMP:13832"/>
        <dbReference type="ChEBI" id="CHEBI:17154"/>
        <dbReference type="ChEBI" id="CHEBI:29961"/>
        <dbReference type="ChEBI" id="CHEBI:57540"/>
        <dbReference type="ChEBI" id="CHEBI:138102"/>
    </reaction>
    <physiologicalReaction direction="left-to-right" evidence="25">
        <dbReference type="Rhea" id="RHEA:54425"/>
    </physiologicalReaction>
</comment>
<dbReference type="GO" id="GO:0003677">
    <property type="term" value="F:DNA binding"/>
    <property type="evidence" value="ECO:0007669"/>
    <property type="project" value="UniProtKB-KW"/>
</dbReference>
<comment type="subcellular location">
    <subcellularLocation>
        <location evidence="1">Chromosome</location>
    </subcellularLocation>
    <subcellularLocation>
        <location evidence="2">Cytoplasm</location>
        <location evidence="2">Cytosol</location>
    </subcellularLocation>
    <subcellularLocation>
        <location evidence="3">Nucleus</location>
        <location evidence="3">Nucleolus</location>
    </subcellularLocation>
</comment>
<keyword evidence="35" id="KW-1185">Reference proteome</keyword>
<evidence type="ECO:0000256" key="3">
    <source>
        <dbReference type="ARBA" id="ARBA00004604"/>
    </source>
</evidence>
<dbReference type="Gene3D" id="3.90.228.10">
    <property type="match status" value="1"/>
</dbReference>
<dbReference type="InterPro" id="IPR013538">
    <property type="entry name" value="ASHA1/2-like_C"/>
</dbReference>
<name>A0A238BSH2_9BILA</name>
<comment type="catalytic activity">
    <reaction evidence="27">
        <text>NAD(+) + (ADP-D-ribosyl)n-acceptor = nicotinamide + (ADP-D-ribosyl)n+1-acceptor + H(+).</text>
        <dbReference type="EC" id="2.4.2.30"/>
    </reaction>
</comment>
<keyword evidence="7" id="KW-1017">Isopeptide bond</keyword>
<evidence type="ECO:0000256" key="22">
    <source>
        <dbReference type="ARBA" id="ARBA00023163"/>
    </source>
</evidence>
<dbReference type="GO" id="GO:0001671">
    <property type="term" value="F:ATPase activator activity"/>
    <property type="evidence" value="ECO:0007669"/>
    <property type="project" value="InterPro"/>
</dbReference>
<dbReference type="Gene3D" id="1.20.142.10">
    <property type="entry name" value="Poly(ADP-ribose) polymerase, regulatory domain"/>
    <property type="match status" value="1"/>
</dbReference>
<dbReference type="SMART" id="SM01000">
    <property type="entry name" value="Aha1_N"/>
    <property type="match status" value="1"/>
</dbReference>
<dbReference type="GO" id="GO:0051087">
    <property type="term" value="F:protein-folding chaperone binding"/>
    <property type="evidence" value="ECO:0007669"/>
    <property type="project" value="InterPro"/>
</dbReference>
<evidence type="ECO:0000256" key="15">
    <source>
        <dbReference type="ARBA" id="ARBA00022765"/>
    </source>
</evidence>
<evidence type="ECO:0000256" key="24">
    <source>
        <dbReference type="ARBA" id="ARBA00024159"/>
    </source>
</evidence>